<dbReference type="AlphaFoldDB" id="A0A0M2HWP0"/>
<dbReference type="OrthoDB" id="7941246at2"/>
<dbReference type="PATRIC" id="fig|273678.4.peg.437"/>
<dbReference type="PANTHER" id="PTHR48079:SF6">
    <property type="entry name" value="NAD(P)-BINDING DOMAIN-CONTAINING PROTEIN-RELATED"/>
    <property type="match status" value="1"/>
</dbReference>
<gene>
    <name evidence="2" type="ORF">RS84_00444</name>
</gene>
<dbReference type="PANTHER" id="PTHR48079">
    <property type="entry name" value="PROTEIN YEEZ"/>
    <property type="match status" value="1"/>
</dbReference>
<evidence type="ECO:0000313" key="2">
    <source>
        <dbReference type="EMBL" id="KJL49330.1"/>
    </source>
</evidence>
<dbReference type="EMBL" id="JYJB01000004">
    <property type="protein sequence ID" value="KJL49330.1"/>
    <property type="molecule type" value="Genomic_DNA"/>
</dbReference>
<name>A0A0M2HWP0_9MICO</name>
<dbReference type="Pfam" id="PF01370">
    <property type="entry name" value="Epimerase"/>
    <property type="match status" value="1"/>
</dbReference>
<dbReference type="GO" id="GO:0004029">
    <property type="term" value="F:aldehyde dehydrogenase (NAD+) activity"/>
    <property type="evidence" value="ECO:0007669"/>
    <property type="project" value="TreeGrafter"/>
</dbReference>
<dbReference type="SUPFAM" id="SSF51735">
    <property type="entry name" value="NAD(P)-binding Rossmann-fold domains"/>
    <property type="match status" value="1"/>
</dbReference>
<evidence type="ECO:0000313" key="3">
    <source>
        <dbReference type="Proteomes" id="UP000033900"/>
    </source>
</evidence>
<dbReference type="Proteomes" id="UP000033900">
    <property type="component" value="Unassembled WGS sequence"/>
</dbReference>
<dbReference type="GO" id="GO:0005737">
    <property type="term" value="C:cytoplasm"/>
    <property type="evidence" value="ECO:0007669"/>
    <property type="project" value="TreeGrafter"/>
</dbReference>
<accession>A0A0M2HWP0</accession>
<protein>
    <submittedName>
        <fullName evidence="2">NAD dependent epimerase/dehydratase family protein</fullName>
    </submittedName>
</protein>
<feature type="domain" description="NAD-dependent epimerase/dehydratase" evidence="1">
    <location>
        <begin position="4"/>
        <end position="199"/>
    </location>
</feature>
<dbReference type="STRING" id="273678.RS84_00444"/>
<reference evidence="2 3" key="1">
    <citation type="submission" date="2015-02" db="EMBL/GenBank/DDBJ databases">
        <title>Draft genome sequences of ten Microbacterium spp. with emphasis on heavy metal contaminated environments.</title>
        <authorList>
            <person name="Corretto E."/>
        </authorList>
    </citation>
    <scope>NUCLEOTIDE SEQUENCE [LARGE SCALE GENOMIC DNA]</scope>
    <source>
        <strain evidence="2 3">SA35</strain>
    </source>
</reference>
<organism evidence="2 3">
    <name type="scientific">Microbacterium hydrocarbonoxydans</name>
    <dbReference type="NCBI Taxonomy" id="273678"/>
    <lineage>
        <taxon>Bacteria</taxon>
        <taxon>Bacillati</taxon>
        <taxon>Actinomycetota</taxon>
        <taxon>Actinomycetes</taxon>
        <taxon>Micrococcales</taxon>
        <taxon>Microbacteriaceae</taxon>
        <taxon>Microbacterium</taxon>
    </lineage>
</organism>
<sequence>MTNALILGGTGWLSGRIARRMLDDGVIVTCLARGGRAAPDGASLVRGDRDDPDAYAAVEAQDWDHVIDVSSRADHVTAAVAALGTRTARWTYVSSMSVYSDEVTVGADESAPLHPAAEAGDEYEYGPQKVAAENAVHALGDRALIVRPGLIVGAGDPGDRFGYWAAAFDRAGAGDVLLPPTEGRTAQVIHVDDLAAFITATRVTGAINAIGAQHPLADVFTLFRTATGHTGGTVSADEEWLVAHGVQHWAGERSLPLWLPAEMTGFMARSNAGYRVNGGALRPLADMVADVLQDERTRGVGRERRAGLTGRQEHELLAELRRSPLR</sequence>
<evidence type="ECO:0000259" key="1">
    <source>
        <dbReference type="Pfam" id="PF01370"/>
    </source>
</evidence>
<comment type="caution">
    <text evidence="2">The sequence shown here is derived from an EMBL/GenBank/DDBJ whole genome shotgun (WGS) entry which is preliminary data.</text>
</comment>
<dbReference type="InterPro" id="IPR036291">
    <property type="entry name" value="NAD(P)-bd_dom_sf"/>
</dbReference>
<dbReference type="Gene3D" id="3.40.50.720">
    <property type="entry name" value="NAD(P)-binding Rossmann-like Domain"/>
    <property type="match status" value="1"/>
</dbReference>
<keyword evidence="3" id="KW-1185">Reference proteome</keyword>
<dbReference type="InterPro" id="IPR051783">
    <property type="entry name" value="NAD(P)-dependent_oxidoreduct"/>
</dbReference>
<dbReference type="RefSeq" id="WP_045256105.1">
    <property type="nucleotide sequence ID" value="NZ_JYJB01000004.1"/>
</dbReference>
<dbReference type="InterPro" id="IPR001509">
    <property type="entry name" value="Epimerase_deHydtase"/>
</dbReference>
<proteinExistence type="predicted"/>